<dbReference type="PANTHER" id="PTHR15852">
    <property type="entry name" value="PLASTID TRANSCRIPTIONALLY ACTIVE PROTEIN"/>
    <property type="match status" value="1"/>
</dbReference>
<dbReference type="AlphaFoldDB" id="A0A5J4ZSK3"/>
<dbReference type="SUPFAM" id="SSF57938">
    <property type="entry name" value="DnaJ/Hsp40 cysteine-rich domain"/>
    <property type="match status" value="1"/>
</dbReference>
<evidence type="ECO:0000313" key="2">
    <source>
        <dbReference type="EMBL" id="KAA8520372.1"/>
    </source>
</evidence>
<accession>A0A5J4ZSK3</accession>
<keyword evidence="3" id="KW-1185">Reference proteome</keyword>
<dbReference type="EMBL" id="CM018049">
    <property type="protein sequence ID" value="KAA8520372.1"/>
    <property type="molecule type" value="Genomic_DNA"/>
</dbReference>
<evidence type="ECO:0000256" key="1">
    <source>
        <dbReference type="SAM" id="MobiDB-lite"/>
    </source>
</evidence>
<proteinExistence type="predicted"/>
<dbReference type="InterPro" id="IPR036410">
    <property type="entry name" value="HSP_DnaJ_Cys-rich_dom_sf"/>
</dbReference>
<reference evidence="2 3" key="1">
    <citation type="submission" date="2019-09" db="EMBL/GenBank/DDBJ databases">
        <title>A chromosome-level genome assembly of the Chinese tupelo Nyssa sinensis.</title>
        <authorList>
            <person name="Yang X."/>
            <person name="Kang M."/>
            <person name="Yang Y."/>
            <person name="Xiong H."/>
            <person name="Wang M."/>
            <person name="Zhang Z."/>
            <person name="Wang Z."/>
            <person name="Wu H."/>
            <person name="Ma T."/>
            <person name="Liu J."/>
            <person name="Xi Z."/>
        </authorList>
    </citation>
    <scope>NUCLEOTIDE SEQUENCE [LARGE SCALE GENOMIC DNA]</scope>
    <source>
        <strain evidence="2">J267</strain>
        <tissue evidence="2">Leaf</tissue>
    </source>
</reference>
<evidence type="ECO:0000313" key="3">
    <source>
        <dbReference type="Proteomes" id="UP000325577"/>
    </source>
</evidence>
<dbReference type="PANTHER" id="PTHR15852:SF54">
    <property type="entry name" value="PROTEIN SSUH2 HOMOLOG"/>
    <property type="match status" value="1"/>
</dbReference>
<protein>
    <submittedName>
        <fullName evidence="2">Uncharacterized protein</fullName>
    </submittedName>
</protein>
<feature type="region of interest" description="Disordered" evidence="1">
    <location>
        <begin position="17"/>
        <end position="41"/>
    </location>
</feature>
<sequence>MAVVRAPGSLLTAVRFETSNSGNGVPAPRNPDQPLPRLSVSKPSWVVRTESNVQKERRKRPAPPCVVCTESGRVDCHHCRGRGRTNCVNLAMLPKGEWPKWCRTCGGSGLGYCSRCLGTGEYRYIMGFHFMKRDTDHVQDGKKYQVRDNPGFQSAADLLLNDEQSNSHYER</sequence>
<dbReference type="OrthoDB" id="3355217at2759"/>
<dbReference type="Proteomes" id="UP000325577">
    <property type="component" value="Linkage Group LG6"/>
</dbReference>
<gene>
    <name evidence="2" type="ORF">F0562_014628</name>
</gene>
<organism evidence="2 3">
    <name type="scientific">Nyssa sinensis</name>
    <dbReference type="NCBI Taxonomy" id="561372"/>
    <lineage>
        <taxon>Eukaryota</taxon>
        <taxon>Viridiplantae</taxon>
        <taxon>Streptophyta</taxon>
        <taxon>Embryophyta</taxon>
        <taxon>Tracheophyta</taxon>
        <taxon>Spermatophyta</taxon>
        <taxon>Magnoliopsida</taxon>
        <taxon>eudicotyledons</taxon>
        <taxon>Gunneridae</taxon>
        <taxon>Pentapetalae</taxon>
        <taxon>asterids</taxon>
        <taxon>Cornales</taxon>
        <taxon>Nyssaceae</taxon>
        <taxon>Nyssa</taxon>
    </lineage>
</organism>
<name>A0A5J4ZSK3_9ASTE</name>